<protein>
    <submittedName>
        <fullName evidence="3">Alpha/beta fold hydrolase</fullName>
    </submittedName>
</protein>
<feature type="domain" description="Carboxylesterase type B" evidence="2">
    <location>
        <begin position="65"/>
        <end position="167"/>
    </location>
</feature>
<evidence type="ECO:0000256" key="1">
    <source>
        <dbReference type="ARBA" id="ARBA00022801"/>
    </source>
</evidence>
<dbReference type="InterPro" id="IPR002018">
    <property type="entry name" value="CarbesteraseB"/>
</dbReference>
<dbReference type="InterPro" id="IPR029058">
    <property type="entry name" value="AB_hydrolase_fold"/>
</dbReference>
<evidence type="ECO:0000313" key="3">
    <source>
        <dbReference type="EMBL" id="RUR68701.1"/>
    </source>
</evidence>
<dbReference type="AlphaFoldDB" id="A0A3S0ZFL3"/>
<gene>
    <name evidence="3" type="ORF">EJP67_16700</name>
</gene>
<dbReference type="PANTHER" id="PTHR48081">
    <property type="entry name" value="AB HYDROLASE SUPERFAMILY PROTEIN C4A8.06C"/>
    <property type="match status" value="1"/>
</dbReference>
<keyword evidence="1 3" id="KW-0378">Hydrolase</keyword>
<dbReference type="RefSeq" id="WP_126022835.1">
    <property type="nucleotide sequence ID" value="NZ_RXFT01000006.1"/>
</dbReference>
<dbReference type="OrthoDB" id="9771666at2"/>
<proteinExistence type="predicted"/>
<organism evidence="3 4">
    <name type="scientific">Variovorax guangxiensis</name>
    <dbReference type="NCBI Taxonomy" id="1775474"/>
    <lineage>
        <taxon>Bacteria</taxon>
        <taxon>Pseudomonadati</taxon>
        <taxon>Pseudomonadota</taxon>
        <taxon>Betaproteobacteria</taxon>
        <taxon>Burkholderiales</taxon>
        <taxon>Comamonadaceae</taxon>
        <taxon>Variovorax</taxon>
    </lineage>
</organism>
<dbReference type="Pfam" id="PF00135">
    <property type="entry name" value="COesterase"/>
    <property type="match status" value="1"/>
</dbReference>
<comment type="caution">
    <text evidence="3">The sequence shown here is derived from an EMBL/GenBank/DDBJ whole genome shotgun (WGS) entry which is preliminary data.</text>
</comment>
<dbReference type="PANTHER" id="PTHR48081:SF33">
    <property type="entry name" value="KYNURENINE FORMAMIDASE"/>
    <property type="match status" value="1"/>
</dbReference>
<accession>A0A3S0ZFL3</accession>
<evidence type="ECO:0000313" key="4">
    <source>
        <dbReference type="Proteomes" id="UP000281118"/>
    </source>
</evidence>
<dbReference type="GO" id="GO:0016787">
    <property type="term" value="F:hydrolase activity"/>
    <property type="evidence" value="ECO:0007669"/>
    <property type="project" value="UniProtKB-KW"/>
</dbReference>
<name>A0A3S0ZFL3_9BURK</name>
<evidence type="ECO:0000259" key="2">
    <source>
        <dbReference type="Pfam" id="PF00135"/>
    </source>
</evidence>
<sequence length="288" mass="31657">MALFDPAWLEGMYNNLARVKDHPAYFQRWARESAEARETLPARIDLPYGQGVNETLDIFPAPVPDAPVLVFIHGGYWRAMDKKDHSFIAPAFNDRGICVVQPNYALCPGTSEQPVTVPGIMLQMVRALEWTWRHIAAHGGDPSRITVAGHSAGGHMAAALLACDWKAVAPDLPAHLVRNALSISGLYDLRPLQRTPFLENTLKLTDADVLRASPALWPAPKRGQLYAVAGGAESEEFIRHNAMIRDAWGRNTVPVCEVLPGLNHFDVVDALADPAHALHRHAVQLLEA</sequence>
<dbReference type="Gene3D" id="3.40.50.1820">
    <property type="entry name" value="alpha/beta hydrolase"/>
    <property type="match status" value="1"/>
</dbReference>
<dbReference type="EMBL" id="RXFT01000006">
    <property type="protein sequence ID" value="RUR68701.1"/>
    <property type="molecule type" value="Genomic_DNA"/>
</dbReference>
<dbReference type="InterPro" id="IPR050300">
    <property type="entry name" value="GDXG_lipolytic_enzyme"/>
</dbReference>
<dbReference type="Proteomes" id="UP000281118">
    <property type="component" value="Unassembled WGS sequence"/>
</dbReference>
<reference evidence="3 4" key="1">
    <citation type="submission" date="2018-12" db="EMBL/GenBank/DDBJ databases">
        <title>The genome sequences of Variovorax guangxiensis DSM 27352.</title>
        <authorList>
            <person name="Gao J."/>
            <person name="Sun J."/>
        </authorList>
    </citation>
    <scope>NUCLEOTIDE SEQUENCE [LARGE SCALE GENOMIC DNA]</scope>
    <source>
        <strain evidence="3 4">DSM 27352</strain>
    </source>
</reference>
<dbReference type="SUPFAM" id="SSF53474">
    <property type="entry name" value="alpha/beta-Hydrolases"/>
    <property type="match status" value="1"/>
</dbReference>